<feature type="region of interest" description="Disordered" evidence="5">
    <location>
        <begin position="370"/>
        <end position="391"/>
    </location>
</feature>
<name>A0A9P4YQG7_9HYPO</name>
<feature type="chain" id="PRO_5040463307" description="TM7S3/TM198-like domain-containing protein" evidence="7">
    <location>
        <begin position="24"/>
        <end position="1214"/>
    </location>
</feature>
<accession>A0A9P4YQG7</accession>
<feature type="compositionally biased region" description="Polar residues" evidence="5">
    <location>
        <begin position="696"/>
        <end position="711"/>
    </location>
</feature>
<feature type="compositionally biased region" description="Polar residues" evidence="5">
    <location>
        <begin position="606"/>
        <end position="623"/>
    </location>
</feature>
<keyword evidence="7" id="KW-0732">Signal</keyword>
<feature type="transmembrane region" description="Helical" evidence="6">
    <location>
        <begin position="281"/>
        <end position="299"/>
    </location>
</feature>
<feature type="compositionally biased region" description="Low complexity" evidence="5">
    <location>
        <begin position="539"/>
        <end position="553"/>
    </location>
</feature>
<feature type="domain" description="TM7S3/TM198-like" evidence="8">
    <location>
        <begin position="151"/>
        <end position="354"/>
    </location>
</feature>
<feature type="region of interest" description="Disordered" evidence="5">
    <location>
        <begin position="404"/>
        <end position="439"/>
    </location>
</feature>
<feature type="compositionally biased region" description="Polar residues" evidence="5">
    <location>
        <begin position="41"/>
        <end position="78"/>
    </location>
</feature>
<feature type="signal peptide" evidence="7">
    <location>
        <begin position="1"/>
        <end position="23"/>
    </location>
</feature>
<feature type="compositionally biased region" description="Polar residues" evidence="5">
    <location>
        <begin position="757"/>
        <end position="769"/>
    </location>
</feature>
<dbReference type="Pfam" id="PF13886">
    <property type="entry name" value="TM7S3_TM198"/>
    <property type="match status" value="1"/>
</dbReference>
<feature type="compositionally biased region" description="Polar residues" evidence="5">
    <location>
        <begin position="668"/>
        <end position="677"/>
    </location>
</feature>
<feature type="region of interest" description="Disordered" evidence="5">
    <location>
        <begin position="34"/>
        <end position="98"/>
    </location>
</feature>
<evidence type="ECO:0000256" key="2">
    <source>
        <dbReference type="ARBA" id="ARBA00022692"/>
    </source>
</evidence>
<feature type="transmembrane region" description="Helical" evidence="6">
    <location>
        <begin position="205"/>
        <end position="223"/>
    </location>
</feature>
<dbReference type="InterPro" id="IPR025256">
    <property type="entry name" value="TM7S3/TM198-like_dom"/>
</dbReference>
<feature type="region of interest" description="Disordered" evidence="5">
    <location>
        <begin position="987"/>
        <end position="1102"/>
    </location>
</feature>
<reference evidence="9" key="1">
    <citation type="submission" date="2020-03" db="EMBL/GenBank/DDBJ databases">
        <title>Site-based positive gene gene selection in Geosmithia morbida across the United States reveals a broad range of putative effectors and factors for local host and environmental adapation.</title>
        <authorList>
            <person name="Onufrak A."/>
            <person name="Murdoch R.W."/>
            <person name="Gazis R."/>
            <person name="Huff M."/>
            <person name="Staton M."/>
            <person name="Klingeman W."/>
            <person name="Hadziabdic D."/>
        </authorList>
    </citation>
    <scope>NUCLEOTIDE SEQUENCE</scope>
    <source>
        <strain evidence="9">1262</strain>
    </source>
</reference>
<dbReference type="GeneID" id="55968443"/>
<protein>
    <recommendedName>
        <fullName evidence="8">TM7S3/TM198-like domain-containing protein</fullName>
    </recommendedName>
</protein>
<feature type="region of interest" description="Disordered" evidence="5">
    <location>
        <begin position="667"/>
        <end position="776"/>
    </location>
</feature>
<evidence type="ECO:0000256" key="6">
    <source>
        <dbReference type="SAM" id="Phobius"/>
    </source>
</evidence>
<proteinExistence type="predicted"/>
<feature type="transmembrane region" description="Helical" evidence="6">
    <location>
        <begin position="255"/>
        <end position="274"/>
    </location>
</feature>
<dbReference type="EMBL" id="JAANYQ010000013">
    <property type="protein sequence ID" value="KAF4121251.1"/>
    <property type="molecule type" value="Genomic_DNA"/>
</dbReference>
<feature type="compositionally biased region" description="Basic and acidic residues" evidence="5">
    <location>
        <begin position="492"/>
        <end position="503"/>
    </location>
</feature>
<feature type="compositionally biased region" description="Low complexity" evidence="5">
    <location>
        <begin position="409"/>
        <end position="421"/>
    </location>
</feature>
<feature type="compositionally biased region" description="Polar residues" evidence="5">
    <location>
        <begin position="899"/>
        <end position="927"/>
    </location>
</feature>
<organism evidence="9 10">
    <name type="scientific">Geosmithia morbida</name>
    <dbReference type="NCBI Taxonomy" id="1094350"/>
    <lineage>
        <taxon>Eukaryota</taxon>
        <taxon>Fungi</taxon>
        <taxon>Dikarya</taxon>
        <taxon>Ascomycota</taxon>
        <taxon>Pezizomycotina</taxon>
        <taxon>Sordariomycetes</taxon>
        <taxon>Hypocreomycetidae</taxon>
        <taxon>Hypocreales</taxon>
        <taxon>Bionectriaceae</taxon>
        <taxon>Geosmithia</taxon>
    </lineage>
</organism>
<feature type="transmembrane region" description="Helical" evidence="6">
    <location>
        <begin position="230"/>
        <end position="249"/>
    </location>
</feature>
<evidence type="ECO:0000256" key="7">
    <source>
        <dbReference type="SAM" id="SignalP"/>
    </source>
</evidence>
<evidence type="ECO:0000313" key="10">
    <source>
        <dbReference type="Proteomes" id="UP000749293"/>
    </source>
</evidence>
<evidence type="ECO:0000313" key="9">
    <source>
        <dbReference type="EMBL" id="KAF4121251.1"/>
    </source>
</evidence>
<feature type="compositionally biased region" description="Polar residues" evidence="5">
    <location>
        <begin position="944"/>
        <end position="953"/>
    </location>
</feature>
<evidence type="ECO:0000256" key="3">
    <source>
        <dbReference type="ARBA" id="ARBA00022989"/>
    </source>
</evidence>
<dbReference type="PANTHER" id="PTHR39469">
    <property type="entry name" value="CHROMOSOME 1, WHOLE GENOME SHOTGUN SEQUENCE"/>
    <property type="match status" value="1"/>
</dbReference>
<keyword evidence="2 6" id="KW-0812">Transmembrane</keyword>
<keyword evidence="4 6" id="KW-0472">Membrane</keyword>
<dbReference type="PANTHER" id="PTHR39469:SF1">
    <property type="entry name" value="DUF4203 DOMAIN-CONTAINING PROTEIN"/>
    <property type="match status" value="1"/>
</dbReference>
<feature type="region of interest" description="Disordered" evidence="5">
    <location>
        <begin position="486"/>
        <end position="626"/>
    </location>
</feature>
<feature type="transmembrane region" description="Helical" evidence="6">
    <location>
        <begin position="146"/>
        <end position="166"/>
    </location>
</feature>
<feature type="transmembrane region" description="Helical" evidence="6">
    <location>
        <begin position="173"/>
        <end position="193"/>
    </location>
</feature>
<evidence type="ECO:0000256" key="1">
    <source>
        <dbReference type="ARBA" id="ARBA00004141"/>
    </source>
</evidence>
<dbReference type="AlphaFoldDB" id="A0A9P4YQG7"/>
<keyword evidence="10" id="KW-1185">Reference proteome</keyword>
<gene>
    <name evidence="9" type="ORF">GMORB2_2213</name>
</gene>
<feature type="compositionally biased region" description="Polar residues" evidence="5">
    <location>
        <begin position="849"/>
        <end position="859"/>
    </location>
</feature>
<sequence>MLLSFAQLRLLLCLTLVWQLVAAKHINLVARQEDTVKTADARSSSGNAQETSKVTATGTASDNDKTQTAVRTASYTDNPTKTSTEEPESTSSVVISTDGPLDNSTLTNGMTLSSSRSEDDGLTANITKTVVIPPDQLPLKPRITPGWGVAGAILLVSGGAYTFIGIRNRTVHTFFSTACATALGIAVLIVYVMNVPVKLSVQGGYVAAVVLSGCALGTASIFLKELTECLSCALGGFCLSMWLLCLSPGGLLHTVFTKAIFIACFTVGSLAFYFNHYTRDWALILTISFSGATAVVLGIDCFSRAGLKEFWAYVWHLNDDLFPLGTETYPVTKGIRAEEAAIIIITLVGIISQIRLWKVVREKRAERAAERARGQRDLEEEESNIGRQVEDANVRDRKEWERVYGDGEQQSSDADSQFASSEGVGSSGEKIGDRHLCANNVDDGGREDGAVEICDMSGSDRVVTTVDPLTKKDQDGKVIVRIAQDDLPADAADNREMETHCPDSDPDATDETQSPDTPALSELPINAGAAAENEKCSSVPDAPAVVPLPFAVPYSQDDGDSESKGDRSSVATFATDDDVRDPTHIPTRQGSFAKRLSHGSIGILRNLSQRSNGGHNSSSFQRGESSEELIMAGVAVEEVEDGNDARSSLAATFDDLSDADIASIASSRHTSVNSQQGGDVEAFENNTTAKDETAPPLSTQSQVAVEPTNLQAAAEASTETVEKEADGAYAGEHGNEKQGYVDAGQTPAKDPSDKTKSNSSGLSTPTSLTKGHLPSSLSRVALSYRTNEWAKHLSYADAPEPDDVDVSHAVEMSPTLKSTRRQERAAPLDVDDLQRGAGNGGVPPISILRSDSQTSVLSTTERRSQRKSPTSPTFHKLPVTANADREQALAALSGHPVPASSSRVMSRTPSASNFRRASLTFDPSSQQREARGPATIPEDDERSQISAAPQRQASGDEDFPRQSIPGIVSFSSPQTLIAQRETFLRNKSHGSLLASPPPRPESRMREASGELGGEYSNRIPYASGALGSDADDIPLSQRRQMMQRNSSMPSVAQQPQQQRRRSSTHHPVSGYDFYNNKNSSYEDPATSSSPQPGRRNSSVISPAAREARLSQFRSSVAMDLRSGTPIVPNSGRETPFGSTPNLLAGNGQQDVQRTIQAQRSMLMSKKEAEIQRKEAKLREKQWAEQVFDERMRSGELLDAHRQAIRRMQQSANRE</sequence>
<comment type="subcellular location">
    <subcellularLocation>
        <location evidence="1">Membrane</location>
        <topology evidence="1">Multi-pass membrane protein</topology>
    </subcellularLocation>
</comment>
<keyword evidence="3 6" id="KW-1133">Transmembrane helix</keyword>
<evidence type="ECO:0000256" key="5">
    <source>
        <dbReference type="SAM" id="MobiDB-lite"/>
    </source>
</evidence>
<feature type="region of interest" description="Disordered" evidence="5">
    <location>
        <begin position="797"/>
        <end position="971"/>
    </location>
</feature>
<dbReference type="GO" id="GO:0016020">
    <property type="term" value="C:membrane"/>
    <property type="evidence" value="ECO:0007669"/>
    <property type="project" value="UniProtKB-SubCell"/>
</dbReference>
<feature type="compositionally biased region" description="Polar residues" evidence="5">
    <location>
        <begin position="1075"/>
        <end position="1100"/>
    </location>
</feature>
<comment type="caution">
    <text evidence="9">The sequence shown here is derived from an EMBL/GenBank/DDBJ whole genome shotgun (WGS) entry which is preliminary data.</text>
</comment>
<dbReference type="OrthoDB" id="102260at2759"/>
<dbReference type="Proteomes" id="UP000749293">
    <property type="component" value="Unassembled WGS sequence"/>
</dbReference>
<evidence type="ECO:0000256" key="4">
    <source>
        <dbReference type="ARBA" id="ARBA00023136"/>
    </source>
</evidence>
<dbReference type="RefSeq" id="XP_035319903.1">
    <property type="nucleotide sequence ID" value="XM_035464193.1"/>
</dbReference>
<feature type="compositionally biased region" description="Low complexity" evidence="5">
    <location>
        <begin position="1046"/>
        <end position="1057"/>
    </location>
</feature>
<evidence type="ECO:0000259" key="8">
    <source>
        <dbReference type="Pfam" id="PF13886"/>
    </source>
</evidence>